<dbReference type="AlphaFoldDB" id="B5GVD3"/>
<accession>B5GVD3</accession>
<organism evidence="1 2">
    <name type="scientific">Streptomyces clavuligerus</name>
    <dbReference type="NCBI Taxonomy" id="1901"/>
    <lineage>
        <taxon>Bacteria</taxon>
        <taxon>Bacillati</taxon>
        <taxon>Actinomycetota</taxon>
        <taxon>Actinomycetes</taxon>
        <taxon>Kitasatosporales</taxon>
        <taxon>Streptomycetaceae</taxon>
        <taxon>Streptomyces</taxon>
    </lineage>
</organism>
<dbReference type="EMBL" id="CM000913">
    <property type="protein sequence ID" value="EFG09451.1"/>
    <property type="molecule type" value="Genomic_DNA"/>
</dbReference>
<dbReference type="RefSeq" id="WP_003955808.1">
    <property type="nucleotide sequence ID" value="NZ_CM000913.1"/>
</dbReference>
<dbReference type="GeneID" id="93729162"/>
<proteinExistence type="predicted"/>
<name>B5GVD3_STRCL</name>
<evidence type="ECO:0000313" key="1">
    <source>
        <dbReference type="EMBL" id="EFG09451.1"/>
    </source>
</evidence>
<gene>
    <name evidence="1" type="ORF">SCLAV_4380</name>
</gene>
<dbReference type="STRING" id="1901.BB341_06975"/>
<dbReference type="Proteomes" id="UP000002357">
    <property type="component" value="Chromosome"/>
</dbReference>
<evidence type="ECO:0000313" key="2">
    <source>
        <dbReference type="Proteomes" id="UP000002357"/>
    </source>
</evidence>
<keyword evidence="2" id="KW-1185">Reference proteome</keyword>
<protein>
    <submittedName>
        <fullName evidence="1">Uncharacterized protein</fullName>
    </submittedName>
</protein>
<dbReference type="eggNOG" id="ENOG5031YUH">
    <property type="taxonomic scope" value="Bacteria"/>
</dbReference>
<dbReference type="KEGG" id="sclf:BB341_06975"/>
<reference evidence="1 2" key="1">
    <citation type="journal article" date="2010" name="Genome Biol. Evol.">
        <title>The sequence of a 1.8-mb bacterial linear plasmid reveals a rich evolutionary reservoir of secondary metabolic pathways.</title>
        <authorList>
            <person name="Medema M.H."/>
            <person name="Trefzer A."/>
            <person name="Kovalchuk A."/>
            <person name="van den Berg M."/>
            <person name="Mueller U."/>
            <person name="Heijne W."/>
            <person name="Wu L."/>
            <person name="Alam M.T."/>
            <person name="Ronning C.M."/>
            <person name="Nierman W.C."/>
            <person name="Bovenberg R.A.L."/>
            <person name="Breitling R."/>
            <person name="Takano E."/>
        </authorList>
    </citation>
    <scope>NUCLEOTIDE SEQUENCE [LARGE SCALE GENOMIC DNA]</scope>
    <source>
        <strain evidence="2">ATCC 27064 / DSM 738 / JCM 4710 / NBRC 13307 / NCIMB 12785 / NRRL 3585 / VKM Ac-602</strain>
    </source>
</reference>
<dbReference type="OrthoDB" id="3872442at2"/>
<sequence length="89" mass="9740">MRVIQTFLTGTRAGPPAEGAVHLVHDLLWAHARPSDGLEHVRARRDEHGLDVFLFVDADSDRSARAQMAALLGRVDTLLDSHGFALDLS</sequence>